<keyword evidence="1" id="KW-0479">Metal-binding</keyword>
<keyword evidence="9" id="KW-1185">Reference proteome</keyword>
<dbReference type="Proteomes" id="UP000001307">
    <property type="component" value="Unassembled WGS sequence"/>
</dbReference>
<dbReference type="PROSITE" id="PS50089">
    <property type="entry name" value="ZF_RING_2"/>
    <property type="match status" value="1"/>
</dbReference>
<dbReference type="SMART" id="SM00228">
    <property type="entry name" value="PDZ"/>
    <property type="match status" value="4"/>
</dbReference>
<dbReference type="PANTHER" id="PTHR19964:SF84">
    <property type="entry name" value="LIGAND OF NUMB PROTEIN X 2-LIKE ISOFORM X1"/>
    <property type="match status" value="1"/>
</dbReference>
<feature type="domain" description="RING-type" evidence="6">
    <location>
        <begin position="31"/>
        <end position="69"/>
    </location>
</feature>
<dbReference type="InterPro" id="IPR036034">
    <property type="entry name" value="PDZ_sf"/>
</dbReference>
<dbReference type="PROSITE" id="PS50106">
    <property type="entry name" value="PDZ"/>
    <property type="match status" value="4"/>
</dbReference>
<evidence type="ECO:0000256" key="4">
    <source>
        <dbReference type="PROSITE-ProRule" id="PRU00175"/>
    </source>
</evidence>
<dbReference type="SUPFAM" id="SSF50156">
    <property type="entry name" value="PDZ domain-like"/>
    <property type="match status" value="4"/>
</dbReference>
<protein>
    <recommendedName>
        <fullName evidence="10">RING-type E3 ubiquitin transferase</fullName>
    </recommendedName>
</protein>
<evidence type="ECO:0000259" key="7">
    <source>
        <dbReference type="PROSITE" id="PS50106"/>
    </source>
</evidence>
<dbReference type="PANTHER" id="PTHR19964">
    <property type="entry name" value="MULTIPLE PDZ DOMAIN PROTEIN"/>
    <property type="match status" value="1"/>
</dbReference>
<feature type="compositionally biased region" description="Basic and acidic residues" evidence="5">
    <location>
        <begin position="173"/>
        <end position="185"/>
    </location>
</feature>
<dbReference type="InterPro" id="IPR013083">
    <property type="entry name" value="Znf_RING/FYVE/PHD"/>
</dbReference>
<evidence type="ECO:0000313" key="8">
    <source>
        <dbReference type="EMBL" id="CBY15753.1"/>
    </source>
</evidence>
<feature type="compositionally biased region" description="Basic and acidic residues" evidence="5">
    <location>
        <begin position="153"/>
        <end position="164"/>
    </location>
</feature>
<dbReference type="Pfam" id="PF00595">
    <property type="entry name" value="PDZ"/>
    <property type="match status" value="3"/>
</dbReference>
<keyword evidence="2 4" id="KW-0863">Zinc-finger</keyword>
<dbReference type="SUPFAM" id="SSF57850">
    <property type="entry name" value="RING/U-box"/>
    <property type="match status" value="1"/>
</dbReference>
<proteinExistence type="predicted"/>
<feature type="domain" description="PDZ" evidence="7">
    <location>
        <begin position="678"/>
        <end position="743"/>
    </location>
</feature>
<dbReference type="InterPro" id="IPR051342">
    <property type="entry name" value="PDZ_scaffold"/>
</dbReference>
<feature type="domain" description="PDZ" evidence="7">
    <location>
        <begin position="552"/>
        <end position="626"/>
    </location>
</feature>
<sequence>MNVECVVCASVHPKGPHVYDFVEDADEDLCCPICLSPFLNPTDLPCCHSFCRACILPYLRKTPQCPQCRKAATVTDCRDSSLSLRRLCDKMAVICPKCPYKTERSLLSDHLTKCRLKSPDENEPGPSSTPLSSPTKHRLKSGNGNEFAYEQNNRGRERSRDRLIPLRWKKSKDRLEHRSRSRDQLDQGGRSKSRDNLNQWRQQARSRSRSVENLAGLEQVHDIAAAIERDIERINIYQESRRTNTDERRRAPQATATVLQQNTYTAPAQRSLVDRSTRQRFGSADNLDQIDSRSTPNLNEAFALETSDDSLGSNHRNYSNMIIQAPPSSPQIDKILDIRVPVTESTGTCGVCIVGGSDTPLRGIVVQHVLPDTVAGKVGLIRSGDRVMKINGRAMDGLNHSEAVTIFAKCCAEVIGREKRELILSLVRQTGYDIEEKHVLTIPKAPNQQVGVKLYNVVDRVVIYDVVPGSLAYHDKRLQVGDYLLKVNNIAVRSSEEAAKEISRLRNHDKINLTISRTARTMNSNSDRPHLIIPDQVTARQYSTVKSKHREKVIVVKKQPGESLGLGVAGGLGSILGDLPVFVLEISRAGILAKDGRVKPGDLIVSINKKKVGSMRHNQVVELLKDIAKKEKEIKLVLCEFDYKHREREENASYRNNIWSPTWRHWLALPPKFIIYRETTIKRQEIQGLGLSIVGGESQPVLVKFCSPGGAAAGAYLRSGDEILAVNGRKITDSNQDEIRDLLSANSVRLTFISWPGCLV</sequence>
<dbReference type="PROSITE" id="PS00518">
    <property type="entry name" value="ZF_RING_1"/>
    <property type="match status" value="1"/>
</dbReference>
<dbReference type="Gene3D" id="2.30.42.10">
    <property type="match status" value="4"/>
</dbReference>
<accession>E4Y1K9</accession>
<dbReference type="InterPro" id="IPR017907">
    <property type="entry name" value="Znf_RING_CS"/>
</dbReference>
<dbReference type="Pfam" id="PF17820">
    <property type="entry name" value="PDZ_6"/>
    <property type="match status" value="1"/>
</dbReference>
<dbReference type="AlphaFoldDB" id="E4Y1K9"/>
<organism evidence="8">
    <name type="scientific">Oikopleura dioica</name>
    <name type="common">Tunicate</name>
    <dbReference type="NCBI Taxonomy" id="34765"/>
    <lineage>
        <taxon>Eukaryota</taxon>
        <taxon>Metazoa</taxon>
        <taxon>Chordata</taxon>
        <taxon>Tunicata</taxon>
        <taxon>Appendicularia</taxon>
        <taxon>Copelata</taxon>
        <taxon>Oikopleuridae</taxon>
        <taxon>Oikopleura</taxon>
    </lineage>
</organism>
<feature type="compositionally biased region" description="Low complexity" evidence="5">
    <location>
        <begin position="124"/>
        <end position="134"/>
    </location>
</feature>
<dbReference type="EMBL" id="FN653649">
    <property type="protein sequence ID" value="CBY15753.1"/>
    <property type="molecule type" value="Genomic_DNA"/>
</dbReference>
<dbReference type="GO" id="GO:0008270">
    <property type="term" value="F:zinc ion binding"/>
    <property type="evidence" value="ECO:0007669"/>
    <property type="project" value="UniProtKB-KW"/>
</dbReference>
<dbReference type="InterPro" id="IPR041489">
    <property type="entry name" value="PDZ_6"/>
</dbReference>
<evidence type="ECO:0000256" key="5">
    <source>
        <dbReference type="SAM" id="MobiDB-lite"/>
    </source>
</evidence>
<dbReference type="InterPro" id="IPR001478">
    <property type="entry name" value="PDZ"/>
</dbReference>
<evidence type="ECO:0000256" key="1">
    <source>
        <dbReference type="ARBA" id="ARBA00022723"/>
    </source>
</evidence>
<feature type="region of interest" description="Disordered" evidence="5">
    <location>
        <begin position="116"/>
        <end position="211"/>
    </location>
</feature>
<evidence type="ECO:0000259" key="6">
    <source>
        <dbReference type="PROSITE" id="PS50089"/>
    </source>
</evidence>
<dbReference type="SMART" id="SM00184">
    <property type="entry name" value="RING"/>
    <property type="match status" value="1"/>
</dbReference>
<dbReference type="InterPro" id="IPR018957">
    <property type="entry name" value="Znf_C3HC4_RING-type"/>
</dbReference>
<dbReference type="Pfam" id="PF00097">
    <property type="entry name" value="zf-C3HC4"/>
    <property type="match status" value="1"/>
</dbReference>
<feature type="domain" description="PDZ" evidence="7">
    <location>
        <begin position="337"/>
        <end position="407"/>
    </location>
</feature>
<gene>
    <name evidence="8" type="ORF">GSOID_T00014067001</name>
</gene>
<evidence type="ECO:0008006" key="10">
    <source>
        <dbReference type="Google" id="ProtNLM"/>
    </source>
</evidence>
<keyword evidence="3" id="KW-0862">Zinc</keyword>
<dbReference type="OrthoDB" id="438726at2759"/>
<reference evidence="8" key="1">
    <citation type="journal article" date="2010" name="Science">
        <title>Plasticity of animal genome architecture unmasked by rapid evolution of a pelagic tunicate.</title>
        <authorList>
            <person name="Denoeud F."/>
            <person name="Henriet S."/>
            <person name="Mungpakdee S."/>
            <person name="Aury J.M."/>
            <person name="Da Silva C."/>
            <person name="Brinkmann H."/>
            <person name="Mikhaleva J."/>
            <person name="Olsen L.C."/>
            <person name="Jubin C."/>
            <person name="Canestro C."/>
            <person name="Bouquet J.M."/>
            <person name="Danks G."/>
            <person name="Poulain J."/>
            <person name="Campsteijn C."/>
            <person name="Adamski M."/>
            <person name="Cross I."/>
            <person name="Yadetie F."/>
            <person name="Muffato M."/>
            <person name="Louis A."/>
            <person name="Butcher S."/>
            <person name="Tsagkogeorga G."/>
            <person name="Konrad A."/>
            <person name="Singh S."/>
            <person name="Jensen M.F."/>
            <person name="Cong E.H."/>
            <person name="Eikeseth-Otteraa H."/>
            <person name="Noel B."/>
            <person name="Anthouard V."/>
            <person name="Porcel B.M."/>
            <person name="Kachouri-Lafond R."/>
            <person name="Nishino A."/>
            <person name="Ugolini M."/>
            <person name="Chourrout P."/>
            <person name="Nishida H."/>
            <person name="Aasland R."/>
            <person name="Huzurbazar S."/>
            <person name="Westhof E."/>
            <person name="Delsuc F."/>
            <person name="Lehrach H."/>
            <person name="Reinhardt R."/>
            <person name="Weissenbach J."/>
            <person name="Roy S.W."/>
            <person name="Artiguenave F."/>
            <person name="Postlethwait J.H."/>
            <person name="Manak J.R."/>
            <person name="Thompson E.M."/>
            <person name="Jaillon O."/>
            <person name="Du Pasquier L."/>
            <person name="Boudinot P."/>
            <person name="Liberles D.A."/>
            <person name="Volff J.N."/>
            <person name="Philippe H."/>
            <person name="Lenhard B."/>
            <person name="Roest Crollius H."/>
            <person name="Wincker P."/>
            <person name="Chourrout D."/>
        </authorList>
    </citation>
    <scope>NUCLEOTIDE SEQUENCE [LARGE SCALE GENOMIC DNA]</scope>
</reference>
<evidence type="ECO:0000256" key="3">
    <source>
        <dbReference type="ARBA" id="ARBA00022833"/>
    </source>
</evidence>
<evidence type="ECO:0000313" key="9">
    <source>
        <dbReference type="Proteomes" id="UP000001307"/>
    </source>
</evidence>
<dbReference type="CDD" id="cd00136">
    <property type="entry name" value="PDZ_canonical"/>
    <property type="match status" value="2"/>
</dbReference>
<dbReference type="InterPro" id="IPR001841">
    <property type="entry name" value="Znf_RING"/>
</dbReference>
<name>E4Y1K9_OIKDI</name>
<dbReference type="Gene3D" id="3.30.40.10">
    <property type="entry name" value="Zinc/RING finger domain, C3HC4 (zinc finger)"/>
    <property type="match status" value="1"/>
</dbReference>
<dbReference type="InParanoid" id="E4Y1K9"/>
<evidence type="ECO:0000256" key="2">
    <source>
        <dbReference type="ARBA" id="ARBA00022771"/>
    </source>
</evidence>
<feature type="domain" description="PDZ" evidence="7">
    <location>
        <begin position="439"/>
        <end position="517"/>
    </location>
</feature>